<evidence type="ECO:0000313" key="10">
    <source>
        <dbReference type="EMBL" id="STR41017.1"/>
    </source>
</evidence>
<proteinExistence type="predicted"/>
<feature type="transmembrane region" description="Helical" evidence="9">
    <location>
        <begin position="77"/>
        <end position="95"/>
    </location>
</feature>
<dbReference type="InterPro" id="IPR050303">
    <property type="entry name" value="GatZ_KbaZ_carbometab"/>
</dbReference>
<evidence type="ECO:0000256" key="8">
    <source>
        <dbReference type="ARBA" id="ARBA00023136"/>
    </source>
</evidence>
<organism evidence="10 11">
    <name type="scientific">Klebsiella michiganensis</name>
    <dbReference type="NCBI Taxonomy" id="1134687"/>
    <lineage>
        <taxon>Bacteria</taxon>
        <taxon>Pseudomonadati</taxon>
        <taxon>Pseudomonadota</taxon>
        <taxon>Gammaproteobacteria</taxon>
        <taxon>Enterobacterales</taxon>
        <taxon>Enterobacteriaceae</taxon>
        <taxon>Klebsiella/Raoultella group</taxon>
        <taxon>Klebsiella</taxon>
    </lineage>
</organism>
<dbReference type="GO" id="GO:0009401">
    <property type="term" value="P:phosphoenolpyruvate-dependent sugar phosphotransferase system"/>
    <property type="evidence" value="ECO:0007669"/>
    <property type="project" value="UniProtKB-KW"/>
</dbReference>
<dbReference type="PROSITE" id="PS51108">
    <property type="entry name" value="PTS_EIID"/>
    <property type="match status" value="1"/>
</dbReference>
<feature type="transmembrane region" description="Helical" evidence="9">
    <location>
        <begin position="34"/>
        <end position="57"/>
    </location>
</feature>
<evidence type="ECO:0000313" key="11">
    <source>
        <dbReference type="Proteomes" id="UP000255050"/>
    </source>
</evidence>
<keyword evidence="7 9" id="KW-1133">Transmembrane helix</keyword>
<dbReference type="EMBL" id="UGJR01000002">
    <property type="protein sequence ID" value="STR41017.1"/>
    <property type="molecule type" value="Genomic_DNA"/>
</dbReference>
<keyword evidence="8 9" id="KW-0472">Membrane</keyword>
<evidence type="ECO:0000256" key="2">
    <source>
        <dbReference type="ARBA" id="ARBA00022448"/>
    </source>
</evidence>
<dbReference type="PANTHER" id="PTHR32502">
    <property type="entry name" value="N-ACETYLGALACTOSAMINE PERMEASE II COMPONENT-RELATED"/>
    <property type="match status" value="1"/>
</dbReference>
<dbReference type="Proteomes" id="UP000255050">
    <property type="component" value="Unassembled WGS sequence"/>
</dbReference>
<dbReference type="AlphaFoldDB" id="A0A7H4LXZ1"/>
<keyword evidence="6 9" id="KW-0812">Transmembrane</keyword>
<accession>A0A7H4LXZ1</accession>
<feature type="transmembrane region" description="Helical" evidence="9">
    <location>
        <begin position="102"/>
        <end position="120"/>
    </location>
</feature>
<evidence type="ECO:0000256" key="9">
    <source>
        <dbReference type="SAM" id="Phobius"/>
    </source>
</evidence>
<keyword evidence="2" id="KW-0813">Transport</keyword>
<evidence type="ECO:0000256" key="4">
    <source>
        <dbReference type="ARBA" id="ARBA00022597"/>
    </source>
</evidence>
<keyword evidence="3" id="KW-1003">Cell membrane</keyword>
<evidence type="ECO:0000256" key="5">
    <source>
        <dbReference type="ARBA" id="ARBA00022683"/>
    </source>
</evidence>
<protein>
    <submittedName>
        <fullName evidence="10">PTS system protein</fullName>
    </submittedName>
</protein>
<dbReference type="Pfam" id="PF03613">
    <property type="entry name" value="EIID-AGA"/>
    <property type="match status" value="1"/>
</dbReference>
<dbReference type="InterPro" id="IPR004704">
    <property type="entry name" value="PTS_IID_man"/>
</dbReference>
<keyword evidence="4" id="KW-0762">Sugar transport</keyword>
<keyword evidence="5" id="KW-0598">Phosphotransferase system</keyword>
<dbReference type="PANTHER" id="PTHR32502:SF5">
    <property type="entry name" value="N-ACETYLGALACTOSAMINE PERMEASE IID COMPONENT-RELATED"/>
    <property type="match status" value="1"/>
</dbReference>
<name>A0A7H4LXZ1_9ENTR</name>
<reference evidence="10 11" key="1">
    <citation type="submission" date="2018-06" db="EMBL/GenBank/DDBJ databases">
        <authorList>
            <consortium name="Pathogen Informatics"/>
            <person name="Doyle S."/>
        </authorList>
    </citation>
    <scope>NUCLEOTIDE SEQUENCE [LARGE SCALE GENOMIC DNA]</scope>
    <source>
        <strain evidence="10 11">NCTC11694</strain>
    </source>
</reference>
<evidence type="ECO:0000256" key="3">
    <source>
        <dbReference type="ARBA" id="ARBA00022475"/>
    </source>
</evidence>
<comment type="subcellular location">
    <subcellularLocation>
        <location evidence="1">Cell membrane</location>
        <topology evidence="1">Multi-pass membrane protein</topology>
    </subcellularLocation>
</comment>
<evidence type="ECO:0000256" key="1">
    <source>
        <dbReference type="ARBA" id="ARBA00004651"/>
    </source>
</evidence>
<evidence type="ECO:0000256" key="7">
    <source>
        <dbReference type="ARBA" id="ARBA00022989"/>
    </source>
</evidence>
<evidence type="ECO:0000256" key="6">
    <source>
        <dbReference type="ARBA" id="ARBA00022692"/>
    </source>
</evidence>
<dbReference type="GO" id="GO:0005886">
    <property type="term" value="C:plasma membrane"/>
    <property type="evidence" value="ECO:0007669"/>
    <property type="project" value="UniProtKB-SubCell"/>
</dbReference>
<sequence>MKYFGLKYGYEKGREILTDLGGNRIQKLTESASILGLFIMGALVCRWTTINVPIVVSRITGADGQVVVTTVQGILDQLLPGMLPLLLTLFVAKLLRKKVNPLLMIIVIFIIGIFGYWAGFLA</sequence>
<comment type="caution">
    <text evidence="10">The sequence shown here is derived from an EMBL/GenBank/DDBJ whole genome shotgun (WGS) entry which is preliminary data.</text>
</comment>
<gene>
    <name evidence="10" type="primary">manZ_2</name>
    <name evidence="10" type="ORF">NCTC11694_02192</name>
</gene>